<keyword evidence="3" id="KW-1185">Reference proteome</keyword>
<feature type="non-terminal residue" evidence="2">
    <location>
        <position position="47"/>
    </location>
</feature>
<organism evidence="2 3">
    <name type="scientific">Solanum commersonii</name>
    <name type="common">Commerson's wild potato</name>
    <name type="synonym">Commerson's nightshade</name>
    <dbReference type="NCBI Taxonomy" id="4109"/>
    <lineage>
        <taxon>Eukaryota</taxon>
        <taxon>Viridiplantae</taxon>
        <taxon>Streptophyta</taxon>
        <taxon>Embryophyta</taxon>
        <taxon>Tracheophyta</taxon>
        <taxon>Spermatophyta</taxon>
        <taxon>Magnoliopsida</taxon>
        <taxon>eudicotyledons</taxon>
        <taxon>Gunneridae</taxon>
        <taxon>Pentapetalae</taxon>
        <taxon>asterids</taxon>
        <taxon>lamiids</taxon>
        <taxon>Solanales</taxon>
        <taxon>Solanaceae</taxon>
        <taxon>Solanoideae</taxon>
        <taxon>Solaneae</taxon>
        <taxon>Solanum</taxon>
    </lineage>
</organism>
<accession>A0A9J5Y6Q9</accession>
<reference evidence="2 3" key="1">
    <citation type="submission" date="2020-09" db="EMBL/GenBank/DDBJ databases">
        <title>De no assembly of potato wild relative species, Solanum commersonii.</title>
        <authorList>
            <person name="Cho K."/>
        </authorList>
    </citation>
    <scope>NUCLEOTIDE SEQUENCE [LARGE SCALE GENOMIC DNA]</scope>
    <source>
        <strain evidence="2">LZ3.2</strain>
        <tissue evidence="2">Leaf</tissue>
    </source>
</reference>
<keyword evidence="1" id="KW-0812">Transmembrane</keyword>
<dbReference type="AlphaFoldDB" id="A0A9J5Y6Q9"/>
<evidence type="ECO:0000313" key="2">
    <source>
        <dbReference type="EMBL" id="KAG5594734.1"/>
    </source>
</evidence>
<dbReference type="Proteomes" id="UP000824120">
    <property type="component" value="Chromosome 7"/>
</dbReference>
<protein>
    <submittedName>
        <fullName evidence="2">Uncharacterized protein</fullName>
    </submittedName>
</protein>
<evidence type="ECO:0000256" key="1">
    <source>
        <dbReference type="SAM" id="Phobius"/>
    </source>
</evidence>
<comment type="caution">
    <text evidence="2">The sequence shown here is derived from an EMBL/GenBank/DDBJ whole genome shotgun (WGS) entry which is preliminary data.</text>
</comment>
<gene>
    <name evidence="2" type="ORF">H5410_035966</name>
</gene>
<proteinExistence type="predicted"/>
<dbReference type="EMBL" id="JACXVP010000007">
    <property type="protein sequence ID" value="KAG5594734.1"/>
    <property type="molecule type" value="Genomic_DNA"/>
</dbReference>
<keyword evidence="1" id="KW-1133">Transmembrane helix</keyword>
<keyword evidence="1" id="KW-0472">Membrane</keyword>
<sequence>CMGDVRCLFLSDLCLIEGSFIICAWVALIHYPSRKNGDAPLGLIAQC</sequence>
<evidence type="ECO:0000313" key="3">
    <source>
        <dbReference type="Proteomes" id="UP000824120"/>
    </source>
</evidence>
<feature type="transmembrane region" description="Helical" evidence="1">
    <location>
        <begin position="7"/>
        <end position="31"/>
    </location>
</feature>
<name>A0A9J5Y6Q9_SOLCO</name>